<keyword evidence="1" id="KW-0677">Repeat</keyword>
<dbReference type="PANTHER" id="PTHR10937">
    <property type="entry name" value="GLUCOSAMINE--FRUCTOSE-6-PHOSPHATE AMINOTRANSFERASE, ISOMERIZING"/>
    <property type="match status" value="1"/>
</dbReference>
<dbReference type="PANTHER" id="PTHR10937:SF8">
    <property type="entry name" value="AMINOTRANSFERASE-RELATED"/>
    <property type="match status" value="1"/>
</dbReference>
<dbReference type="AlphaFoldDB" id="A0A369KT14"/>
<evidence type="ECO:0000259" key="2">
    <source>
        <dbReference type="PROSITE" id="PS51464"/>
    </source>
</evidence>
<keyword evidence="4" id="KW-1185">Reference proteome</keyword>
<dbReference type="Proteomes" id="UP000253934">
    <property type="component" value="Unassembled WGS sequence"/>
</dbReference>
<protein>
    <submittedName>
        <fullName evidence="3">SIS domain-containing protein</fullName>
    </submittedName>
</protein>
<accession>A0A369KT14</accession>
<dbReference type="Pfam" id="PF01380">
    <property type="entry name" value="SIS"/>
    <property type="match status" value="2"/>
</dbReference>
<dbReference type="GO" id="GO:1901135">
    <property type="term" value="P:carbohydrate derivative metabolic process"/>
    <property type="evidence" value="ECO:0007669"/>
    <property type="project" value="InterPro"/>
</dbReference>
<dbReference type="CDD" id="cd05008">
    <property type="entry name" value="SIS_GlmS_GlmD_1"/>
    <property type="match status" value="1"/>
</dbReference>
<dbReference type="EMBL" id="QOVW01000059">
    <property type="protein sequence ID" value="RDB36520.1"/>
    <property type="molecule type" value="Genomic_DNA"/>
</dbReference>
<feature type="domain" description="SIS" evidence="2">
    <location>
        <begin position="196"/>
        <end position="339"/>
    </location>
</feature>
<proteinExistence type="predicted"/>
<dbReference type="GO" id="GO:0097367">
    <property type="term" value="F:carbohydrate derivative binding"/>
    <property type="evidence" value="ECO:0007669"/>
    <property type="project" value="InterPro"/>
</dbReference>
<dbReference type="InterPro" id="IPR046348">
    <property type="entry name" value="SIS_dom_sf"/>
</dbReference>
<dbReference type="Gene3D" id="3.40.50.10490">
    <property type="entry name" value="Glucose-6-phosphate isomerase like protein, domain 1"/>
    <property type="match status" value="2"/>
</dbReference>
<name>A0A369KT14_9BACT</name>
<dbReference type="InterPro" id="IPR001347">
    <property type="entry name" value="SIS_dom"/>
</dbReference>
<dbReference type="SUPFAM" id="SSF53697">
    <property type="entry name" value="SIS domain"/>
    <property type="match status" value="1"/>
</dbReference>
<reference evidence="3" key="1">
    <citation type="submission" date="2018-04" db="EMBL/GenBank/DDBJ databases">
        <title>Draft genome sequence of the Candidatus Spirobacillus cienkowskii, a pathogen of freshwater Daphnia species, reconstructed from hemolymph metagenomic reads.</title>
        <authorList>
            <person name="Bresciani L."/>
            <person name="Lemos L.N."/>
            <person name="Wale N."/>
            <person name="Lin J.Y."/>
            <person name="Fernandes G.R."/>
            <person name="Duffy M.A."/>
            <person name="Rodrigues J.M."/>
        </authorList>
    </citation>
    <scope>NUCLEOTIDE SEQUENCE [LARGE SCALE GENOMIC DNA]</scope>
    <source>
        <strain evidence="3">Binning01</strain>
    </source>
</reference>
<gene>
    <name evidence="3" type="ORF">DCC88_04390</name>
</gene>
<dbReference type="PROSITE" id="PS51464">
    <property type="entry name" value="SIS"/>
    <property type="match status" value="2"/>
</dbReference>
<comment type="caution">
    <text evidence="3">The sequence shown here is derived from an EMBL/GenBank/DDBJ whole genome shotgun (WGS) entry which is preliminary data.</text>
</comment>
<organism evidence="3 4">
    <name type="scientific">Spirobacillus cienkowskii</name>
    <dbReference type="NCBI Taxonomy" id="495820"/>
    <lineage>
        <taxon>Bacteria</taxon>
        <taxon>Pseudomonadati</taxon>
        <taxon>Bdellovibrionota</taxon>
        <taxon>Oligoflexia</taxon>
        <taxon>Silvanigrellales</taxon>
        <taxon>Spirobacillus</taxon>
    </lineage>
</organism>
<evidence type="ECO:0000313" key="4">
    <source>
        <dbReference type="Proteomes" id="UP000253934"/>
    </source>
</evidence>
<dbReference type="CDD" id="cd05009">
    <property type="entry name" value="SIS_GlmS_GlmD_2"/>
    <property type="match status" value="1"/>
</dbReference>
<sequence>MQVTSFMENEVAESPKIIKRQLQNSVTILKEISKRLQLNPPSFVATIARGSSDHAALFAKYAIESQLGIVTTTIAPSIHTIYKTKINYKNSLVIGISQSGKSPDLVESMAYAKKSGALTVALINENNSPLEKECEYCIPLLAQKERSIAATKSFIASITRIIQFIAYWNCDNKLKEDLIALPDILANQTLNYNKSNLNHLYTASHILVVGRGFTFPLALESALKLKETCGLHAEAFSSAEILHGPIELIKENFPTLIYVNNDATFTSIAKLIELLIQKKSIITIIGSKKIIQDFKLTKNKNIIKIATNNSNKLGPICNSVPLIYCFYPLVAQLAKLKGKNPDKPTNLNKTTITF</sequence>
<evidence type="ECO:0000256" key="1">
    <source>
        <dbReference type="ARBA" id="ARBA00022737"/>
    </source>
</evidence>
<evidence type="ECO:0000313" key="3">
    <source>
        <dbReference type="EMBL" id="RDB36520.1"/>
    </source>
</evidence>
<feature type="domain" description="SIS" evidence="2">
    <location>
        <begin position="32"/>
        <end position="184"/>
    </location>
</feature>
<dbReference type="InterPro" id="IPR035490">
    <property type="entry name" value="GlmS/FrlB_SIS"/>
</dbReference>
<dbReference type="InterPro" id="IPR035466">
    <property type="entry name" value="GlmS/AgaS_SIS"/>
</dbReference>